<proteinExistence type="predicted"/>
<dbReference type="AlphaFoldDB" id="A0A840ESB8"/>
<keyword evidence="2" id="KW-1185">Reference proteome</keyword>
<evidence type="ECO:0000313" key="2">
    <source>
        <dbReference type="Proteomes" id="UP000553034"/>
    </source>
</evidence>
<protein>
    <submittedName>
        <fullName evidence="1">Uncharacterized protein</fullName>
    </submittedName>
</protein>
<reference evidence="1 2" key="1">
    <citation type="submission" date="2020-08" db="EMBL/GenBank/DDBJ databases">
        <title>Genomic Encyclopedia of Type Strains, Phase IV (KMG-IV): sequencing the most valuable type-strain genomes for metagenomic binning, comparative biology and taxonomic classification.</title>
        <authorList>
            <person name="Goeker M."/>
        </authorList>
    </citation>
    <scope>NUCLEOTIDE SEQUENCE [LARGE SCALE GENOMIC DNA]</scope>
    <source>
        <strain evidence="1 2">DSM 29568</strain>
    </source>
</reference>
<evidence type="ECO:0000313" key="1">
    <source>
        <dbReference type="EMBL" id="MBB4119433.1"/>
    </source>
</evidence>
<comment type="caution">
    <text evidence="1">The sequence shown here is derived from an EMBL/GenBank/DDBJ whole genome shotgun (WGS) entry which is preliminary data.</text>
</comment>
<dbReference type="EMBL" id="JACIFO010000006">
    <property type="protein sequence ID" value="MBB4119433.1"/>
    <property type="molecule type" value="Genomic_DNA"/>
</dbReference>
<organism evidence="1 2">
    <name type="scientific">Mesonia hippocampi</name>
    <dbReference type="NCBI Taxonomy" id="1628250"/>
    <lineage>
        <taxon>Bacteria</taxon>
        <taxon>Pseudomonadati</taxon>
        <taxon>Bacteroidota</taxon>
        <taxon>Flavobacteriia</taxon>
        <taxon>Flavobacteriales</taxon>
        <taxon>Flavobacteriaceae</taxon>
        <taxon>Mesonia</taxon>
    </lineage>
</organism>
<gene>
    <name evidence="1" type="ORF">GGR32_001731</name>
</gene>
<sequence length="29" mass="3099">MSSGEKRAVDGSTALFSVIKIGEDYLVQP</sequence>
<dbReference type="Proteomes" id="UP000553034">
    <property type="component" value="Unassembled WGS sequence"/>
</dbReference>
<accession>A0A840ESB8</accession>
<name>A0A840ESB8_9FLAO</name>